<organism evidence="1">
    <name type="scientific">Capitella teleta</name>
    <name type="common">Polychaete worm</name>
    <dbReference type="NCBI Taxonomy" id="283909"/>
    <lineage>
        <taxon>Eukaryota</taxon>
        <taxon>Metazoa</taxon>
        <taxon>Spiralia</taxon>
        <taxon>Lophotrochozoa</taxon>
        <taxon>Annelida</taxon>
        <taxon>Polychaeta</taxon>
        <taxon>Sedentaria</taxon>
        <taxon>Scolecida</taxon>
        <taxon>Capitellidae</taxon>
        <taxon>Capitella</taxon>
    </lineage>
</organism>
<reference evidence="2" key="3">
    <citation type="submission" date="2015-06" db="UniProtKB">
        <authorList>
            <consortium name="EnsemblMetazoa"/>
        </authorList>
    </citation>
    <scope>IDENTIFICATION</scope>
</reference>
<name>R7V6C1_CAPTE</name>
<dbReference type="HOGENOM" id="CLU_2099162_0_0_1"/>
<dbReference type="AlphaFoldDB" id="R7V6C1"/>
<proteinExistence type="predicted"/>
<dbReference type="Proteomes" id="UP000014760">
    <property type="component" value="Unassembled WGS sequence"/>
</dbReference>
<protein>
    <submittedName>
        <fullName evidence="1 2">Uncharacterized protein</fullName>
    </submittedName>
</protein>
<sequence>MSVFHKDFVPRLLQAEAQFSTLNLTGRIPGPRYEDFDAVIDRANKWLASNPSACPASCEVVEVDGTYAPPTAADFQAQLVSTSNHNNGNDEEDTVIGSGVAAFLRILRYHYFNIVA</sequence>
<reference evidence="1 3" key="2">
    <citation type="journal article" date="2013" name="Nature">
        <title>Insights into bilaterian evolution from three spiralian genomes.</title>
        <authorList>
            <person name="Simakov O."/>
            <person name="Marletaz F."/>
            <person name="Cho S.J."/>
            <person name="Edsinger-Gonzales E."/>
            <person name="Havlak P."/>
            <person name="Hellsten U."/>
            <person name="Kuo D.H."/>
            <person name="Larsson T."/>
            <person name="Lv J."/>
            <person name="Arendt D."/>
            <person name="Savage R."/>
            <person name="Osoegawa K."/>
            <person name="de Jong P."/>
            <person name="Grimwood J."/>
            <person name="Chapman J.A."/>
            <person name="Shapiro H."/>
            <person name="Aerts A."/>
            <person name="Otillar R.P."/>
            <person name="Terry A.Y."/>
            <person name="Boore J.L."/>
            <person name="Grigoriev I.V."/>
            <person name="Lindberg D.R."/>
            <person name="Seaver E.C."/>
            <person name="Weisblat D.A."/>
            <person name="Putnam N.H."/>
            <person name="Rokhsar D.S."/>
        </authorList>
    </citation>
    <scope>NUCLEOTIDE SEQUENCE</scope>
    <source>
        <strain evidence="1 3">I ESC-2004</strain>
    </source>
</reference>
<evidence type="ECO:0000313" key="2">
    <source>
        <dbReference type="EnsemblMetazoa" id="CapteP222078"/>
    </source>
</evidence>
<dbReference type="EMBL" id="AMQN01018567">
    <property type="status" value="NOT_ANNOTATED_CDS"/>
    <property type="molecule type" value="Genomic_DNA"/>
</dbReference>
<reference evidence="3" key="1">
    <citation type="submission" date="2012-12" db="EMBL/GenBank/DDBJ databases">
        <authorList>
            <person name="Hellsten U."/>
            <person name="Grimwood J."/>
            <person name="Chapman J.A."/>
            <person name="Shapiro H."/>
            <person name="Aerts A."/>
            <person name="Otillar R.P."/>
            <person name="Terry A.Y."/>
            <person name="Boore J.L."/>
            <person name="Simakov O."/>
            <person name="Marletaz F."/>
            <person name="Cho S.-J."/>
            <person name="Edsinger-Gonzales E."/>
            <person name="Havlak P."/>
            <person name="Kuo D.-H."/>
            <person name="Larsson T."/>
            <person name="Lv J."/>
            <person name="Arendt D."/>
            <person name="Savage R."/>
            <person name="Osoegawa K."/>
            <person name="de Jong P."/>
            <person name="Lindberg D.R."/>
            <person name="Seaver E.C."/>
            <person name="Weisblat D.A."/>
            <person name="Putnam N.H."/>
            <person name="Grigoriev I.V."/>
            <person name="Rokhsar D.S."/>
        </authorList>
    </citation>
    <scope>NUCLEOTIDE SEQUENCE</scope>
    <source>
        <strain evidence="3">I ESC-2004</strain>
    </source>
</reference>
<dbReference type="EnsemblMetazoa" id="CapteT222078">
    <property type="protein sequence ID" value="CapteP222078"/>
    <property type="gene ID" value="CapteG222078"/>
</dbReference>
<keyword evidence="3" id="KW-1185">Reference proteome</keyword>
<gene>
    <name evidence="1" type="ORF">CAPTEDRAFT_222078</name>
</gene>
<accession>R7V6C1</accession>
<evidence type="ECO:0000313" key="3">
    <source>
        <dbReference type="Proteomes" id="UP000014760"/>
    </source>
</evidence>
<evidence type="ECO:0000313" key="1">
    <source>
        <dbReference type="EMBL" id="ELU14408.1"/>
    </source>
</evidence>
<dbReference type="EMBL" id="KB294533">
    <property type="protein sequence ID" value="ELU14408.1"/>
    <property type="molecule type" value="Genomic_DNA"/>
</dbReference>